<evidence type="ECO:0000313" key="2">
    <source>
        <dbReference type="EMBL" id="KAH7259297.1"/>
    </source>
</evidence>
<proteinExistence type="predicted"/>
<comment type="caution">
    <text evidence="2">The sequence shown here is derived from an EMBL/GenBank/DDBJ whole genome shotgun (WGS) entry which is preliminary data.</text>
</comment>
<dbReference type="RefSeq" id="XP_046052005.1">
    <property type="nucleotide sequence ID" value="XM_046199087.1"/>
</dbReference>
<accession>A0A9P9HME7</accession>
<evidence type="ECO:0000256" key="1">
    <source>
        <dbReference type="SAM" id="MobiDB-lite"/>
    </source>
</evidence>
<reference evidence="2" key="1">
    <citation type="journal article" date="2021" name="Nat. Commun.">
        <title>Genetic determinants of endophytism in the Arabidopsis root mycobiome.</title>
        <authorList>
            <person name="Mesny F."/>
            <person name="Miyauchi S."/>
            <person name="Thiergart T."/>
            <person name="Pickel B."/>
            <person name="Atanasova L."/>
            <person name="Karlsson M."/>
            <person name="Huettel B."/>
            <person name="Barry K.W."/>
            <person name="Haridas S."/>
            <person name="Chen C."/>
            <person name="Bauer D."/>
            <person name="Andreopoulos W."/>
            <person name="Pangilinan J."/>
            <person name="LaButti K."/>
            <person name="Riley R."/>
            <person name="Lipzen A."/>
            <person name="Clum A."/>
            <person name="Drula E."/>
            <person name="Henrissat B."/>
            <person name="Kohler A."/>
            <person name="Grigoriev I.V."/>
            <person name="Martin F.M."/>
            <person name="Hacquard S."/>
        </authorList>
    </citation>
    <scope>NUCLEOTIDE SEQUENCE</scope>
    <source>
        <strain evidence="2">MPI-CAGE-AT-0023</strain>
    </source>
</reference>
<keyword evidence="3" id="KW-1185">Reference proteome</keyword>
<dbReference type="GeneID" id="70229041"/>
<dbReference type="OrthoDB" id="4990216at2759"/>
<dbReference type="Proteomes" id="UP000720189">
    <property type="component" value="Unassembled WGS sequence"/>
</dbReference>
<dbReference type="AlphaFoldDB" id="A0A9P9HME7"/>
<feature type="region of interest" description="Disordered" evidence="1">
    <location>
        <begin position="130"/>
        <end position="160"/>
    </location>
</feature>
<gene>
    <name evidence="2" type="ORF">BKA55DRAFT_687595</name>
</gene>
<protein>
    <submittedName>
        <fullName evidence="2">Uncharacterized protein</fullName>
    </submittedName>
</protein>
<name>A0A9P9HME7_FUSRE</name>
<evidence type="ECO:0000313" key="3">
    <source>
        <dbReference type="Proteomes" id="UP000720189"/>
    </source>
</evidence>
<dbReference type="EMBL" id="JAGMUX010000005">
    <property type="protein sequence ID" value="KAH7259297.1"/>
    <property type="molecule type" value="Genomic_DNA"/>
</dbReference>
<sequence length="160" mass="18635">MPKTSRSKDESSSIWVEGDFVWMIEMLPFYLDFSSMHACMLMTYLVDFLKARDPFKQSWVKANAVPCLDALPELIADEAVYIAQHKSRYFNYYDTFFKQKASLEELRIRIEKDEKRELKILAKEQRKLKARIDAQAGPSSQNKHMNKRGSLRAPSMIGDS</sequence>
<organism evidence="2 3">
    <name type="scientific">Fusarium redolens</name>
    <dbReference type="NCBI Taxonomy" id="48865"/>
    <lineage>
        <taxon>Eukaryota</taxon>
        <taxon>Fungi</taxon>
        <taxon>Dikarya</taxon>
        <taxon>Ascomycota</taxon>
        <taxon>Pezizomycotina</taxon>
        <taxon>Sordariomycetes</taxon>
        <taxon>Hypocreomycetidae</taxon>
        <taxon>Hypocreales</taxon>
        <taxon>Nectriaceae</taxon>
        <taxon>Fusarium</taxon>
        <taxon>Fusarium redolens species complex</taxon>
    </lineage>
</organism>